<organism evidence="11 12">
    <name type="scientific">Pachysolen tannophilus NRRL Y-2460</name>
    <dbReference type="NCBI Taxonomy" id="669874"/>
    <lineage>
        <taxon>Eukaryota</taxon>
        <taxon>Fungi</taxon>
        <taxon>Dikarya</taxon>
        <taxon>Ascomycota</taxon>
        <taxon>Saccharomycotina</taxon>
        <taxon>Pichiomycetes</taxon>
        <taxon>Pachysolenaceae</taxon>
        <taxon>Pachysolen</taxon>
    </lineage>
</organism>
<dbReference type="Gene3D" id="3.30.70.2610">
    <property type="match status" value="1"/>
</dbReference>
<keyword evidence="12" id="KW-1185">Reference proteome</keyword>
<dbReference type="GO" id="GO:0000112">
    <property type="term" value="C:nucleotide-excision repair factor 3 complex"/>
    <property type="evidence" value="ECO:0007669"/>
    <property type="project" value="EnsemblFungi"/>
</dbReference>
<dbReference type="NCBIfam" id="TIGR00625">
    <property type="entry name" value="tfb2"/>
    <property type="match status" value="1"/>
</dbReference>
<dbReference type="PANTHER" id="PTHR13152">
    <property type="entry name" value="TFIIH, POLYPEPTIDE 4"/>
    <property type="match status" value="1"/>
</dbReference>
<dbReference type="GO" id="GO:0001671">
    <property type="term" value="F:ATPase activator activity"/>
    <property type="evidence" value="ECO:0007669"/>
    <property type="project" value="InterPro"/>
</dbReference>
<keyword evidence="4 9" id="KW-0227">DNA damage</keyword>
<reference evidence="12" key="1">
    <citation type="submission" date="2016-05" db="EMBL/GenBank/DDBJ databases">
        <title>Comparative genomics of biotechnologically important yeasts.</title>
        <authorList>
            <consortium name="DOE Joint Genome Institute"/>
            <person name="Riley R."/>
            <person name="Haridas S."/>
            <person name="Wolfe K.H."/>
            <person name="Lopes M.R."/>
            <person name="Hittinger C.T."/>
            <person name="Goker M."/>
            <person name="Salamov A."/>
            <person name="Wisecaver J."/>
            <person name="Long T.M."/>
            <person name="Aerts A.L."/>
            <person name="Barry K."/>
            <person name="Choi C."/>
            <person name="Clum A."/>
            <person name="Coughlan A.Y."/>
            <person name="Deshpande S."/>
            <person name="Douglass A.P."/>
            <person name="Hanson S.J."/>
            <person name="Klenk H.-P."/>
            <person name="Labutti K."/>
            <person name="Lapidus A."/>
            <person name="Lindquist E."/>
            <person name="Lipzen A."/>
            <person name="Meier-Kolthoff J.P."/>
            <person name="Ohm R.A."/>
            <person name="Otillar R.P."/>
            <person name="Pangilinan J."/>
            <person name="Peng Y."/>
            <person name="Rokas A."/>
            <person name="Rosa C.A."/>
            <person name="Scheuner C."/>
            <person name="Sibirny A.A."/>
            <person name="Slot J.C."/>
            <person name="Stielow J.B."/>
            <person name="Sun H."/>
            <person name="Kurtzman C.P."/>
            <person name="Blackwell M."/>
            <person name="Grigoriev I.V."/>
            <person name="Jeffries T.W."/>
        </authorList>
    </citation>
    <scope>NUCLEOTIDE SEQUENCE [LARGE SCALE GENOMIC DNA]</scope>
    <source>
        <strain evidence="12">NRRL Y-2460</strain>
    </source>
</reference>
<comment type="function">
    <text evidence="9">Component of the general transcription and DNA repair factor IIH (TFIIH) core complex which is involved in general and transcription-coupled nucleotide excision repair (NER) of damaged DNA.</text>
</comment>
<keyword evidence="7 9" id="KW-0234">DNA repair</keyword>
<comment type="similarity">
    <text evidence="3 9">Belongs to the TFB2 family.</text>
</comment>
<evidence type="ECO:0000313" key="12">
    <source>
        <dbReference type="Proteomes" id="UP000094236"/>
    </source>
</evidence>
<feature type="domain" description="Transcription factor Tfb2 C-terminal" evidence="10">
    <location>
        <begin position="510"/>
        <end position="576"/>
    </location>
</feature>
<dbReference type="InterPro" id="IPR004598">
    <property type="entry name" value="TFIIH_p52/Tfb2"/>
</dbReference>
<evidence type="ECO:0000256" key="6">
    <source>
        <dbReference type="ARBA" id="ARBA00023163"/>
    </source>
</evidence>
<keyword evidence="6 9" id="KW-0804">Transcription</keyword>
<evidence type="ECO:0000256" key="1">
    <source>
        <dbReference type="ARBA" id="ARBA00002817"/>
    </source>
</evidence>
<evidence type="ECO:0000256" key="9">
    <source>
        <dbReference type="RuleBase" id="RU364024"/>
    </source>
</evidence>
<dbReference type="GO" id="GO:0006289">
    <property type="term" value="P:nucleotide-excision repair"/>
    <property type="evidence" value="ECO:0007669"/>
    <property type="project" value="EnsemblFungi"/>
</dbReference>
<dbReference type="GO" id="GO:0000439">
    <property type="term" value="C:transcription factor TFIIH core complex"/>
    <property type="evidence" value="ECO:0007669"/>
    <property type="project" value="EnsemblFungi"/>
</dbReference>
<comment type="function">
    <text evidence="1">Component of the general transcription and DNA repair factor IIH (TFIIH) core complex, which is involved in general and transcription-coupled nucleotide excision repair (NER) of damaged DNA and, when complexed to TFIIK, in RNA transcription by RNA polymerase II. In NER, TFIIH acts by opening DNA around the lesion to allow the excision of the damaged oligonucleotide and its replacement by a new DNA fragment. In transcription, TFIIH has an essential role in transcription initiation. When the pre-initiation complex (PIC) has been established, TFIIH is required for promoter opening and promoter escape. Phosphorylation of the C-terminal tail (CTD) of the largest subunit of RNA polymerase II by the kinase module TFIIK controls the initiation of transcription.</text>
</comment>
<dbReference type="GO" id="GO:0003690">
    <property type="term" value="F:double-stranded DNA binding"/>
    <property type="evidence" value="ECO:0007669"/>
    <property type="project" value="EnsemblFungi"/>
</dbReference>
<dbReference type="Pfam" id="PF18307">
    <property type="entry name" value="Tfb2_C"/>
    <property type="match status" value="1"/>
</dbReference>
<accession>A0A1E4TTQ7</accession>
<evidence type="ECO:0000256" key="5">
    <source>
        <dbReference type="ARBA" id="ARBA00023015"/>
    </source>
</evidence>
<evidence type="ECO:0000256" key="3">
    <source>
        <dbReference type="ARBA" id="ARBA00007132"/>
    </source>
</evidence>
<proteinExistence type="inferred from homology"/>
<evidence type="ECO:0000313" key="11">
    <source>
        <dbReference type="EMBL" id="ODV95058.1"/>
    </source>
</evidence>
<dbReference type="GO" id="GO:0005675">
    <property type="term" value="C:transcription factor TFIIH holo complex"/>
    <property type="evidence" value="ECO:0007669"/>
    <property type="project" value="EnsemblFungi"/>
</dbReference>
<evidence type="ECO:0000256" key="4">
    <source>
        <dbReference type="ARBA" id="ARBA00022763"/>
    </source>
</evidence>
<protein>
    <recommendedName>
        <fullName evidence="9">RNA polymerase II transcription factor B subunit 2</fullName>
    </recommendedName>
</protein>
<evidence type="ECO:0000256" key="7">
    <source>
        <dbReference type="ARBA" id="ARBA00023204"/>
    </source>
</evidence>
<comment type="subcellular location">
    <subcellularLocation>
        <location evidence="2 9">Nucleus</location>
    </subcellularLocation>
</comment>
<dbReference type="STRING" id="669874.A0A1E4TTQ7"/>
<dbReference type="FunFam" id="3.30.70.2610:FF:000001">
    <property type="entry name" value="General transcription factor IIH subunit 4"/>
    <property type="match status" value="1"/>
</dbReference>
<keyword evidence="8 9" id="KW-0539">Nucleus</keyword>
<name>A0A1E4TTQ7_PACTA</name>
<dbReference type="EMBL" id="KV454015">
    <property type="protein sequence ID" value="ODV95058.1"/>
    <property type="molecule type" value="Genomic_DNA"/>
</dbReference>
<gene>
    <name evidence="11" type="ORF">PACTADRAFT_3940</name>
</gene>
<sequence length="592" mass="68209">MSVSMQGSKSTVNEYLENLPDSIHSKLYKSPATCLAIFRLLPSLSKFYIMTLIFTENATVSYPELNKWLRTSPQHHSNVSDALHVSPAKLYRNESLKRLKSLNLIKEIRRQITNPNTGATTSVLFFRLNPIFRDSLRNALSGGNTALGNLTNTAAATTAVVKDEEGDVEMQNDLNGMFKDENKDEIKISFLDKWSLSKWENILHFMVGSELEELPSVGVLSLLKHSGLMETHGKNDDLMNLDKNENKEDYVEDDVSTLQNMKITKEGFQFLLQDINSQIWMLLLQYLKISERLMMNPVDVLNFIFVLGSLELGKSYKTDSLSSTQKIMLDDLIDYGLIYQRQYPEDSERKDNHFFPTRLATSLTSDSKTFRSATQVMNKSINQFDKNNPSKDNGAIIIETNFKLYCYTDSPLQIAILNLFVHLRSRFSNMVCGIITRESIRKALVNGITAEQIIKYLETHAHSQMKKQAQEKLLRKIDFESSTHTNETSGRDGKNHFTPELEIIPPTVIDQIKLWQLELERIQTFRGFLFKDFNNDLEFEKLWKYATEIGVLLWKDINKRQFFVTQEGNLQVVEYANRMLRRQRSEQSTPQP</sequence>
<evidence type="ECO:0000256" key="2">
    <source>
        <dbReference type="ARBA" id="ARBA00004123"/>
    </source>
</evidence>
<evidence type="ECO:0000259" key="10">
    <source>
        <dbReference type="Pfam" id="PF18307"/>
    </source>
</evidence>
<dbReference type="Pfam" id="PF03849">
    <property type="entry name" value="Tfb2"/>
    <property type="match status" value="1"/>
</dbReference>
<dbReference type="GO" id="GO:0016251">
    <property type="term" value="F:RNA polymerase II general transcription initiation factor activity"/>
    <property type="evidence" value="ECO:0007669"/>
    <property type="project" value="EnsemblFungi"/>
</dbReference>
<dbReference type="GO" id="GO:0006367">
    <property type="term" value="P:transcription initiation at RNA polymerase II promoter"/>
    <property type="evidence" value="ECO:0007669"/>
    <property type="project" value="EnsemblFungi"/>
</dbReference>
<keyword evidence="5 9" id="KW-0805">Transcription regulation</keyword>
<dbReference type="OrthoDB" id="364513at2759"/>
<dbReference type="InterPro" id="IPR040662">
    <property type="entry name" value="Tfb2_C"/>
</dbReference>
<dbReference type="Proteomes" id="UP000094236">
    <property type="component" value="Unassembled WGS sequence"/>
</dbReference>
<dbReference type="AlphaFoldDB" id="A0A1E4TTQ7"/>
<evidence type="ECO:0000256" key="8">
    <source>
        <dbReference type="ARBA" id="ARBA00023242"/>
    </source>
</evidence>
<dbReference type="PANTHER" id="PTHR13152:SF0">
    <property type="entry name" value="GENERAL TRANSCRIPTION FACTOR IIH SUBUNIT 4"/>
    <property type="match status" value="1"/>
</dbReference>